<keyword evidence="3" id="KW-0964">Secreted</keyword>
<dbReference type="STRING" id="53326.A0A016WDG8"/>
<accession>A0A016WDG8</accession>
<dbReference type="EMBL" id="JARK01000375">
    <property type="protein sequence ID" value="EYC37641.1"/>
    <property type="molecule type" value="Genomic_DNA"/>
</dbReference>
<feature type="signal peptide" evidence="5">
    <location>
        <begin position="1"/>
        <end position="16"/>
    </location>
</feature>
<dbReference type="InterPro" id="IPR001534">
    <property type="entry name" value="Transthyretin-like"/>
</dbReference>
<protein>
    <recommendedName>
        <fullName evidence="8">Transthyretin-like family protein</fullName>
    </recommendedName>
</protein>
<dbReference type="GO" id="GO:0005576">
    <property type="term" value="C:extracellular region"/>
    <property type="evidence" value="ECO:0007669"/>
    <property type="project" value="UniProtKB-SubCell"/>
</dbReference>
<dbReference type="PANTHER" id="PTHR21700:SF23">
    <property type="entry name" value="TRANSTHYRETIN-LIKE FAMILY PROTEIN"/>
    <property type="match status" value="1"/>
</dbReference>
<dbReference type="Pfam" id="PF01060">
    <property type="entry name" value="TTR-52"/>
    <property type="match status" value="1"/>
</dbReference>
<dbReference type="InterPro" id="IPR038479">
    <property type="entry name" value="Transthyretin-like_sf"/>
</dbReference>
<feature type="chain" id="PRO_5001491189" description="Transthyretin-like family protein" evidence="5">
    <location>
        <begin position="17"/>
        <end position="201"/>
    </location>
</feature>
<dbReference type="Proteomes" id="UP000024635">
    <property type="component" value="Unassembled WGS sequence"/>
</dbReference>
<evidence type="ECO:0000256" key="5">
    <source>
        <dbReference type="SAM" id="SignalP"/>
    </source>
</evidence>
<keyword evidence="7" id="KW-1185">Reference proteome</keyword>
<evidence type="ECO:0000256" key="3">
    <source>
        <dbReference type="ARBA" id="ARBA00022525"/>
    </source>
</evidence>
<reference evidence="7" key="1">
    <citation type="journal article" date="2015" name="Nat. Genet.">
        <title>The genome and transcriptome of the zoonotic hookworm Ancylostoma ceylanicum identify infection-specific gene families.</title>
        <authorList>
            <person name="Schwarz E.M."/>
            <person name="Hu Y."/>
            <person name="Antoshechkin I."/>
            <person name="Miller M.M."/>
            <person name="Sternberg P.W."/>
            <person name="Aroian R.V."/>
        </authorList>
    </citation>
    <scope>NUCLEOTIDE SEQUENCE</scope>
    <source>
        <strain evidence="7">HY135</strain>
    </source>
</reference>
<gene>
    <name evidence="6" type="primary">Acey_s0775.g2256</name>
    <name evidence="6" type="ORF">Y032_0775g2256</name>
</gene>
<sequence length="201" mass="20919">MISLIYLLLILPCAFSQIPGLSGLLGLVEDEIQQDLLGGGIPGGGIPGGLGSLGSFGPERSYYVRGRLLCGFVPAEGATVSLWDNGGETFPLEATPVLYEESVVDASGNFFVKAEILNGGVWNPVNPYGYISLRINHNCQGQRQMTVELPTSYFNQGIGAVKVFDLGTINLEGSKNFIGGGNLGGFGGGIGNGFGGAPVQF</sequence>
<dbReference type="PANTHER" id="PTHR21700">
    <property type="entry name" value="TRANSTHYRETIN-LIKE FAMILY PROTEIN-RELATED"/>
    <property type="match status" value="1"/>
</dbReference>
<comment type="subcellular location">
    <subcellularLocation>
        <location evidence="1">Secreted</location>
    </subcellularLocation>
</comment>
<evidence type="ECO:0000313" key="6">
    <source>
        <dbReference type="EMBL" id="EYC37641.1"/>
    </source>
</evidence>
<dbReference type="AlphaFoldDB" id="A0A016WDG8"/>
<proteinExistence type="inferred from homology"/>
<evidence type="ECO:0008006" key="8">
    <source>
        <dbReference type="Google" id="ProtNLM"/>
    </source>
</evidence>
<comment type="similarity">
    <text evidence="2">Belongs to the nematode transthyretin-like family.</text>
</comment>
<evidence type="ECO:0000313" key="7">
    <source>
        <dbReference type="Proteomes" id="UP000024635"/>
    </source>
</evidence>
<dbReference type="GO" id="GO:0009986">
    <property type="term" value="C:cell surface"/>
    <property type="evidence" value="ECO:0007669"/>
    <property type="project" value="InterPro"/>
</dbReference>
<name>A0A016WDG8_9BILA</name>
<evidence type="ECO:0000256" key="1">
    <source>
        <dbReference type="ARBA" id="ARBA00004613"/>
    </source>
</evidence>
<organism evidence="6 7">
    <name type="scientific">Ancylostoma ceylanicum</name>
    <dbReference type="NCBI Taxonomy" id="53326"/>
    <lineage>
        <taxon>Eukaryota</taxon>
        <taxon>Metazoa</taxon>
        <taxon>Ecdysozoa</taxon>
        <taxon>Nematoda</taxon>
        <taxon>Chromadorea</taxon>
        <taxon>Rhabditida</taxon>
        <taxon>Rhabditina</taxon>
        <taxon>Rhabditomorpha</taxon>
        <taxon>Strongyloidea</taxon>
        <taxon>Ancylostomatidae</taxon>
        <taxon>Ancylostomatinae</taxon>
        <taxon>Ancylostoma</taxon>
    </lineage>
</organism>
<keyword evidence="4 5" id="KW-0732">Signal</keyword>
<comment type="caution">
    <text evidence="6">The sequence shown here is derived from an EMBL/GenBank/DDBJ whole genome shotgun (WGS) entry which is preliminary data.</text>
</comment>
<dbReference type="OrthoDB" id="5800079at2759"/>
<evidence type="ECO:0000256" key="2">
    <source>
        <dbReference type="ARBA" id="ARBA00010112"/>
    </source>
</evidence>
<evidence type="ECO:0000256" key="4">
    <source>
        <dbReference type="ARBA" id="ARBA00022729"/>
    </source>
</evidence>
<dbReference type="Gene3D" id="2.60.40.3330">
    <property type="match status" value="1"/>
</dbReference>